<feature type="compositionally biased region" description="Basic residues" evidence="1">
    <location>
        <begin position="124"/>
        <end position="135"/>
    </location>
</feature>
<feature type="region of interest" description="Disordered" evidence="1">
    <location>
        <begin position="300"/>
        <end position="326"/>
    </location>
</feature>
<dbReference type="AlphaFoldDB" id="A0A1X0P1C2"/>
<gene>
    <name evidence="2" type="ORF">TM35_000092600</name>
</gene>
<feature type="region of interest" description="Disordered" evidence="1">
    <location>
        <begin position="553"/>
        <end position="573"/>
    </location>
</feature>
<feature type="compositionally biased region" description="Basic residues" evidence="1">
    <location>
        <begin position="243"/>
        <end position="253"/>
    </location>
</feature>
<dbReference type="RefSeq" id="XP_028884276.1">
    <property type="nucleotide sequence ID" value="XM_029024499.1"/>
</dbReference>
<comment type="caution">
    <text evidence="2">The sequence shown here is derived from an EMBL/GenBank/DDBJ whole genome shotgun (WGS) entry which is preliminary data.</text>
</comment>
<organism evidence="2 3">
    <name type="scientific">Trypanosoma theileri</name>
    <dbReference type="NCBI Taxonomy" id="67003"/>
    <lineage>
        <taxon>Eukaryota</taxon>
        <taxon>Discoba</taxon>
        <taxon>Euglenozoa</taxon>
        <taxon>Kinetoplastea</taxon>
        <taxon>Metakinetoplastina</taxon>
        <taxon>Trypanosomatida</taxon>
        <taxon>Trypanosomatidae</taxon>
        <taxon>Trypanosoma</taxon>
    </lineage>
</organism>
<accession>A0A1X0P1C2</accession>
<keyword evidence="3" id="KW-1185">Reference proteome</keyword>
<name>A0A1X0P1C2_9TRYP</name>
<feature type="compositionally biased region" description="Polar residues" evidence="1">
    <location>
        <begin position="136"/>
        <end position="146"/>
    </location>
</feature>
<dbReference type="Proteomes" id="UP000192257">
    <property type="component" value="Unassembled WGS sequence"/>
</dbReference>
<feature type="non-terminal residue" evidence="2">
    <location>
        <position position="573"/>
    </location>
</feature>
<dbReference type="OrthoDB" id="10662450at2759"/>
<protein>
    <submittedName>
        <fullName evidence="2">Uncharacterized protein</fullName>
    </submittedName>
</protein>
<evidence type="ECO:0000313" key="2">
    <source>
        <dbReference type="EMBL" id="ORC90210.1"/>
    </source>
</evidence>
<dbReference type="GeneID" id="39984279"/>
<feature type="compositionally biased region" description="Basic and acidic residues" evidence="1">
    <location>
        <begin position="314"/>
        <end position="326"/>
    </location>
</feature>
<proteinExistence type="predicted"/>
<feature type="compositionally biased region" description="Acidic residues" evidence="1">
    <location>
        <begin position="149"/>
        <end position="162"/>
    </location>
</feature>
<evidence type="ECO:0000313" key="3">
    <source>
        <dbReference type="Proteomes" id="UP000192257"/>
    </source>
</evidence>
<dbReference type="VEuPathDB" id="TriTrypDB:TM35_000092600"/>
<sequence length="573" mass="63635">MRFIKYVCRGVPLSTSPYHISKGGLAKTETSSYDVFPHLLLQLAPASVLVYSSSTATPYDNNGVTRRWRYHRKMSGSVHSPFSLALRHSATVARSPGEASGRGGEMEEAEALLRERFGPQAKLVLRRSPKRHVRRNSSAAAVQSIQEGGDGEEEDVVEEEEPVASAVGSTEHDSHSRNPESLQDNMEYRASATCRLLGFPVELAAASGQEAQEVLAYVLNEALGSDVIFIHPQQRLSASSQKGRGRSRGRGQQRRGGGYQQHSNTSTLSPRQMEFKAILDELRELCVHFSRVLKFSIKSPQATHQKQQQEQEGEEKNGGERSARQREWRCRAYVRDEWGVAPSLTFTGEARGQSANDSLMRCFAMLRDRYRSELDSAFVQLESVREVEAFVQPWGKTVESHCFEENNTDETESTTNENRKSGQKKKKNVDSSRESDVIEGEETGSSTTVSLEEQYRVSRPTTYTAAVIVEDAEGNVFVSQVKRQSTPLSAYQSASIQALRSEASLSSDVTILDQTLPPSPLLVRMRWQFDAMVQYLAQQQGKRPEEFAEIRIEGDGGNNSCGGSTTTTTTTTT</sequence>
<feature type="region of interest" description="Disordered" evidence="1">
    <location>
        <begin position="124"/>
        <end position="181"/>
    </location>
</feature>
<feature type="region of interest" description="Disordered" evidence="1">
    <location>
        <begin position="234"/>
        <end position="270"/>
    </location>
</feature>
<dbReference type="EMBL" id="NBCO01000009">
    <property type="protein sequence ID" value="ORC90210.1"/>
    <property type="molecule type" value="Genomic_DNA"/>
</dbReference>
<reference evidence="2 3" key="1">
    <citation type="submission" date="2017-03" db="EMBL/GenBank/DDBJ databases">
        <title>An alternative strategy for trypanosome survival in the mammalian bloodstream revealed through genome and transcriptome analysis of the ubiquitous bovine parasite Trypanosoma (Megatrypanum) theileri.</title>
        <authorList>
            <person name="Kelly S."/>
            <person name="Ivens A."/>
            <person name="Mott A."/>
            <person name="O'Neill E."/>
            <person name="Emms D."/>
            <person name="Macleod O."/>
            <person name="Voorheis P."/>
            <person name="Matthews J."/>
            <person name="Matthews K."/>
            <person name="Carrington M."/>
        </authorList>
    </citation>
    <scope>NUCLEOTIDE SEQUENCE [LARGE SCALE GENOMIC DNA]</scope>
    <source>
        <strain evidence="2">Edinburgh</strain>
    </source>
</reference>
<feature type="region of interest" description="Disordered" evidence="1">
    <location>
        <begin position="402"/>
        <end position="454"/>
    </location>
</feature>
<evidence type="ECO:0000256" key="1">
    <source>
        <dbReference type="SAM" id="MobiDB-lite"/>
    </source>
</evidence>